<organism evidence="1 2">
    <name type="scientific">Microbotryum silenes-dioicae</name>
    <dbReference type="NCBI Taxonomy" id="796604"/>
    <lineage>
        <taxon>Eukaryota</taxon>
        <taxon>Fungi</taxon>
        <taxon>Dikarya</taxon>
        <taxon>Basidiomycota</taxon>
        <taxon>Pucciniomycotina</taxon>
        <taxon>Microbotryomycetes</taxon>
        <taxon>Microbotryales</taxon>
        <taxon>Microbotryaceae</taxon>
        <taxon>Microbotryum</taxon>
    </lineage>
</organism>
<sequence length="189" mass="20749">MVAFDHNTNLKWRAVSRLEHDTKGLVLRSEALKAYIISDDSELDALAVGVQWSAGQKWGSEDGFKIFVADVSRGVKHAPAIQTKVVVCCNSQVPFPTSAGQVPSNDNCPDVVHLFRVNTLSQLFPHGAAADKLRRWAITKQEIEAIEARTGLKLADYCTLNEVFAFMELKSTRGEWYAAEAQALGISTG</sequence>
<evidence type="ECO:0000313" key="2">
    <source>
        <dbReference type="Proteomes" id="UP000249464"/>
    </source>
</evidence>
<dbReference type="Proteomes" id="UP000249464">
    <property type="component" value="Unassembled WGS sequence"/>
</dbReference>
<keyword evidence="2" id="KW-1185">Reference proteome</keyword>
<accession>A0A2X0MBL3</accession>
<dbReference type="EMBL" id="FQNC01000046">
    <property type="protein sequence ID" value="SGY66065.1"/>
    <property type="molecule type" value="Genomic_DNA"/>
</dbReference>
<gene>
    <name evidence="1" type="primary">BQ5605_C004g02619</name>
    <name evidence="1" type="ORF">BQ5605_C004G02619</name>
</gene>
<dbReference type="AlphaFoldDB" id="A0A2X0MBL3"/>
<reference evidence="1 2" key="1">
    <citation type="submission" date="2016-11" db="EMBL/GenBank/DDBJ databases">
        <authorList>
            <person name="Jaros S."/>
            <person name="Januszkiewicz K."/>
            <person name="Wedrychowicz H."/>
        </authorList>
    </citation>
    <scope>NUCLEOTIDE SEQUENCE [LARGE SCALE GENOMIC DNA]</scope>
</reference>
<protein>
    <submittedName>
        <fullName evidence="1">BQ5605_C004g02619 protein</fullName>
    </submittedName>
</protein>
<evidence type="ECO:0000313" key="1">
    <source>
        <dbReference type="EMBL" id="SGY66065.1"/>
    </source>
</evidence>
<proteinExistence type="predicted"/>
<name>A0A2X0MBL3_9BASI</name>